<feature type="compositionally biased region" description="Basic and acidic residues" evidence="1">
    <location>
        <begin position="20"/>
        <end position="30"/>
    </location>
</feature>
<protein>
    <submittedName>
        <fullName evidence="2">Uncharacterized protein</fullName>
    </submittedName>
</protein>
<dbReference type="AlphaFoldDB" id="A0A1Q9BRV9"/>
<accession>A0A1Q9BRV9</accession>
<comment type="caution">
    <text evidence="2">The sequence shown here is derived from an EMBL/GenBank/DDBJ whole genome shotgun (WGS) entry which is preliminary data.</text>
</comment>
<evidence type="ECO:0000313" key="3">
    <source>
        <dbReference type="Proteomes" id="UP000186817"/>
    </source>
</evidence>
<dbReference type="Proteomes" id="UP000186817">
    <property type="component" value="Unassembled WGS sequence"/>
</dbReference>
<proteinExistence type="predicted"/>
<reference evidence="2 3" key="1">
    <citation type="submission" date="2016-02" db="EMBL/GenBank/DDBJ databases">
        <title>Genome analysis of coral dinoflagellate symbionts highlights evolutionary adaptations to a symbiotic lifestyle.</title>
        <authorList>
            <person name="Aranda M."/>
            <person name="Li Y."/>
            <person name="Liew Y.J."/>
            <person name="Baumgarten S."/>
            <person name="Simakov O."/>
            <person name="Wilson M."/>
            <person name="Piel J."/>
            <person name="Ashoor H."/>
            <person name="Bougouffa S."/>
            <person name="Bajic V.B."/>
            <person name="Ryu T."/>
            <person name="Ravasi T."/>
            <person name="Bayer T."/>
            <person name="Micklem G."/>
            <person name="Kim H."/>
            <person name="Bhak J."/>
            <person name="Lajeunesse T.C."/>
            <person name="Voolstra C.R."/>
        </authorList>
    </citation>
    <scope>NUCLEOTIDE SEQUENCE [LARGE SCALE GENOMIC DNA]</scope>
    <source>
        <strain evidence="2 3">CCMP2467</strain>
    </source>
</reference>
<gene>
    <name evidence="2" type="ORF">AK812_SmicGene47492</name>
</gene>
<feature type="non-terminal residue" evidence="2">
    <location>
        <position position="1"/>
    </location>
</feature>
<dbReference type="EMBL" id="LSRX01005784">
    <property type="protein sequence ID" value="OLP73310.1"/>
    <property type="molecule type" value="Genomic_DNA"/>
</dbReference>
<keyword evidence="3" id="KW-1185">Reference proteome</keyword>
<feature type="region of interest" description="Disordered" evidence="1">
    <location>
        <begin position="1"/>
        <end position="30"/>
    </location>
</feature>
<feature type="non-terminal residue" evidence="2">
    <location>
        <position position="30"/>
    </location>
</feature>
<name>A0A1Q9BRV9_SYMMI</name>
<evidence type="ECO:0000313" key="2">
    <source>
        <dbReference type="EMBL" id="OLP73310.1"/>
    </source>
</evidence>
<organism evidence="2 3">
    <name type="scientific">Symbiodinium microadriaticum</name>
    <name type="common">Dinoflagellate</name>
    <name type="synonym">Zooxanthella microadriatica</name>
    <dbReference type="NCBI Taxonomy" id="2951"/>
    <lineage>
        <taxon>Eukaryota</taxon>
        <taxon>Sar</taxon>
        <taxon>Alveolata</taxon>
        <taxon>Dinophyceae</taxon>
        <taxon>Suessiales</taxon>
        <taxon>Symbiodiniaceae</taxon>
        <taxon>Symbiodinium</taxon>
    </lineage>
</organism>
<feature type="compositionally biased region" description="Basic residues" evidence="1">
    <location>
        <begin position="1"/>
        <end position="11"/>
    </location>
</feature>
<evidence type="ECO:0000256" key="1">
    <source>
        <dbReference type="SAM" id="MobiDB-lite"/>
    </source>
</evidence>
<sequence>CPDPRRTRRHSFTTAQGDAAIRRSQAEAAV</sequence>